<keyword evidence="3" id="KW-1185">Reference proteome</keyword>
<comment type="caution">
    <text evidence="2">The sequence shown here is derived from an EMBL/GenBank/DDBJ whole genome shotgun (WGS) entry which is preliminary data.</text>
</comment>
<name>A0A9D3ULY0_9ROSI</name>
<evidence type="ECO:0000313" key="2">
    <source>
        <dbReference type="EMBL" id="KAH1046619.1"/>
    </source>
</evidence>
<protein>
    <submittedName>
        <fullName evidence="2">Uncharacterized protein</fullName>
    </submittedName>
</protein>
<gene>
    <name evidence="2" type="ORF">J1N35_037403</name>
</gene>
<feature type="region of interest" description="Disordered" evidence="1">
    <location>
        <begin position="44"/>
        <end position="82"/>
    </location>
</feature>
<dbReference type="AlphaFoldDB" id="A0A9D3ULY0"/>
<proteinExistence type="predicted"/>
<accession>A0A9D3ULY0</accession>
<dbReference type="EMBL" id="JAIQCV010000011">
    <property type="protein sequence ID" value="KAH1046619.1"/>
    <property type="molecule type" value="Genomic_DNA"/>
</dbReference>
<dbReference type="Proteomes" id="UP000828251">
    <property type="component" value="Unassembled WGS sequence"/>
</dbReference>
<evidence type="ECO:0000256" key="1">
    <source>
        <dbReference type="SAM" id="MobiDB-lite"/>
    </source>
</evidence>
<reference evidence="2 3" key="1">
    <citation type="journal article" date="2021" name="Plant Biotechnol. J.">
        <title>Multi-omics assisted identification of the key and species-specific regulatory components of drought-tolerant mechanisms in Gossypium stocksii.</title>
        <authorList>
            <person name="Yu D."/>
            <person name="Ke L."/>
            <person name="Zhang D."/>
            <person name="Wu Y."/>
            <person name="Sun Y."/>
            <person name="Mei J."/>
            <person name="Sun J."/>
            <person name="Sun Y."/>
        </authorList>
    </citation>
    <scope>NUCLEOTIDE SEQUENCE [LARGE SCALE GENOMIC DNA]</scope>
    <source>
        <strain evidence="3">cv. E1</strain>
        <tissue evidence="2">Leaf</tissue>
    </source>
</reference>
<evidence type="ECO:0000313" key="3">
    <source>
        <dbReference type="Proteomes" id="UP000828251"/>
    </source>
</evidence>
<organism evidence="2 3">
    <name type="scientific">Gossypium stocksii</name>
    <dbReference type="NCBI Taxonomy" id="47602"/>
    <lineage>
        <taxon>Eukaryota</taxon>
        <taxon>Viridiplantae</taxon>
        <taxon>Streptophyta</taxon>
        <taxon>Embryophyta</taxon>
        <taxon>Tracheophyta</taxon>
        <taxon>Spermatophyta</taxon>
        <taxon>Magnoliopsida</taxon>
        <taxon>eudicotyledons</taxon>
        <taxon>Gunneridae</taxon>
        <taxon>Pentapetalae</taxon>
        <taxon>rosids</taxon>
        <taxon>malvids</taxon>
        <taxon>Malvales</taxon>
        <taxon>Malvaceae</taxon>
        <taxon>Malvoideae</taxon>
        <taxon>Gossypium</taxon>
    </lineage>
</organism>
<sequence>MFKARNTYRGITSSSNGWQSTSDFDCFDNYTKIDDVLLTKSTVDGRSSLGDIGRVKNEEVDSIESEYGGPNNKGSGKDAREDSQLRLYSPLAHMHDGDLSIEDALEFTKLPHKKSGHTSFLLDSCNLEVGKEFSSKHGFVVVVK</sequence>